<comment type="caution">
    <text evidence="3">The sequence shown here is derived from an EMBL/GenBank/DDBJ whole genome shotgun (WGS) entry which is preliminary data.</text>
</comment>
<name>A0ABN1VZY6_9MICO</name>
<evidence type="ECO:0000313" key="3">
    <source>
        <dbReference type="EMBL" id="GAA1228186.1"/>
    </source>
</evidence>
<feature type="domain" description="HTH arsR-type" evidence="2">
    <location>
        <begin position="10"/>
        <end position="95"/>
    </location>
</feature>
<dbReference type="InterPro" id="IPR036390">
    <property type="entry name" value="WH_DNA-bd_sf"/>
</dbReference>
<dbReference type="Proteomes" id="UP001500943">
    <property type="component" value="Unassembled WGS sequence"/>
</dbReference>
<reference evidence="3 4" key="1">
    <citation type="journal article" date="2019" name="Int. J. Syst. Evol. Microbiol.">
        <title>The Global Catalogue of Microorganisms (GCM) 10K type strain sequencing project: providing services to taxonomists for standard genome sequencing and annotation.</title>
        <authorList>
            <consortium name="The Broad Institute Genomics Platform"/>
            <consortium name="The Broad Institute Genome Sequencing Center for Infectious Disease"/>
            <person name="Wu L."/>
            <person name="Ma J."/>
        </authorList>
    </citation>
    <scope>NUCLEOTIDE SEQUENCE [LARGE SCALE GENOMIC DNA]</scope>
    <source>
        <strain evidence="3 4">JCM 12762</strain>
    </source>
</reference>
<evidence type="ECO:0000313" key="4">
    <source>
        <dbReference type="Proteomes" id="UP001500943"/>
    </source>
</evidence>
<accession>A0ABN1VZY6</accession>
<protein>
    <recommendedName>
        <fullName evidence="2">HTH arsR-type domain-containing protein</fullName>
    </recommendedName>
</protein>
<dbReference type="SMART" id="SM00418">
    <property type="entry name" value="HTH_ARSR"/>
    <property type="match status" value="1"/>
</dbReference>
<dbReference type="Gene3D" id="1.10.10.10">
    <property type="entry name" value="Winged helix-like DNA-binding domain superfamily/Winged helix DNA-binding domain"/>
    <property type="match status" value="1"/>
</dbReference>
<proteinExistence type="predicted"/>
<gene>
    <name evidence="3" type="ORF">GCM10009655_28500</name>
</gene>
<dbReference type="InterPro" id="IPR036388">
    <property type="entry name" value="WH-like_DNA-bd_sf"/>
</dbReference>
<dbReference type="EMBL" id="BAAAKW010000071">
    <property type="protein sequence ID" value="GAA1228186.1"/>
    <property type="molecule type" value="Genomic_DNA"/>
</dbReference>
<dbReference type="InterPro" id="IPR011991">
    <property type="entry name" value="ArsR-like_HTH"/>
</dbReference>
<feature type="region of interest" description="Disordered" evidence="1">
    <location>
        <begin position="62"/>
        <end position="88"/>
    </location>
</feature>
<keyword evidence="4" id="KW-1185">Reference proteome</keyword>
<evidence type="ECO:0000259" key="2">
    <source>
        <dbReference type="SMART" id="SM00418"/>
    </source>
</evidence>
<dbReference type="InterPro" id="IPR001845">
    <property type="entry name" value="HTH_ArsR_DNA-bd_dom"/>
</dbReference>
<evidence type="ECO:0000256" key="1">
    <source>
        <dbReference type="SAM" id="MobiDB-lite"/>
    </source>
</evidence>
<dbReference type="SUPFAM" id="SSF46785">
    <property type="entry name" value="Winged helix' DNA-binding domain"/>
    <property type="match status" value="1"/>
</dbReference>
<sequence length="206" mass="23179">MAPRRPSDYRTLASLSRINLLHELLQHGPQTVTELVEATGLHHNTAREHLHRLIDAGFVESEPVPTSTKGRPKLRYRTTQGPESPARQSRLRAAEIRTALIRKFLPVEDITAERSPAARQLDSLDDHMEQCGFTAEIAVDYLHMTMHDCPFSELARNNPQVCEVHLVLLTNAVDDADGPLRVRELHPFSGPRTCTVDMEHPPAVEH</sequence>
<dbReference type="RefSeq" id="WP_343926843.1">
    <property type="nucleotide sequence ID" value="NZ_BAAAKW010000071.1"/>
</dbReference>
<dbReference type="Pfam" id="PF12840">
    <property type="entry name" value="HTH_20"/>
    <property type="match status" value="1"/>
</dbReference>
<organism evidence="3 4">
    <name type="scientific">Rhodoglobus aureus</name>
    <dbReference type="NCBI Taxonomy" id="191497"/>
    <lineage>
        <taxon>Bacteria</taxon>
        <taxon>Bacillati</taxon>
        <taxon>Actinomycetota</taxon>
        <taxon>Actinomycetes</taxon>
        <taxon>Micrococcales</taxon>
        <taxon>Microbacteriaceae</taxon>
        <taxon>Rhodoglobus</taxon>
    </lineage>
</organism>
<dbReference type="CDD" id="cd00090">
    <property type="entry name" value="HTH_ARSR"/>
    <property type="match status" value="1"/>
</dbReference>